<dbReference type="Proteomes" id="UP000054561">
    <property type="component" value="Unassembled WGS sequence"/>
</dbReference>
<protein>
    <submittedName>
        <fullName evidence="2">Uncharacterized protein</fullName>
    </submittedName>
</protein>
<dbReference type="AlphaFoldDB" id="A0A0D9QGK9"/>
<evidence type="ECO:0000313" key="3">
    <source>
        <dbReference type="Proteomes" id="UP000054561"/>
    </source>
</evidence>
<keyword evidence="3" id="KW-1185">Reference proteome</keyword>
<proteinExistence type="predicted"/>
<feature type="region of interest" description="Disordered" evidence="1">
    <location>
        <begin position="235"/>
        <end position="273"/>
    </location>
</feature>
<evidence type="ECO:0000256" key="1">
    <source>
        <dbReference type="SAM" id="MobiDB-lite"/>
    </source>
</evidence>
<name>A0A0D9QGK9_PLAFR</name>
<feature type="compositionally biased region" description="Basic and acidic residues" evidence="1">
    <location>
        <begin position="264"/>
        <end position="273"/>
    </location>
</feature>
<dbReference type="GeneID" id="24270820"/>
<organism evidence="2 3">
    <name type="scientific">Plasmodium fragile</name>
    <dbReference type="NCBI Taxonomy" id="5857"/>
    <lineage>
        <taxon>Eukaryota</taxon>
        <taxon>Sar</taxon>
        <taxon>Alveolata</taxon>
        <taxon>Apicomplexa</taxon>
        <taxon>Aconoidasida</taxon>
        <taxon>Haemosporida</taxon>
        <taxon>Plasmodiidae</taxon>
        <taxon>Plasmodium</taxon>
        <taxon>Plasmodium (Plasmodium)</taxon>
    </lineage>
</organism>
<dbReference type="VEuPathDB" id="PlasmoDB:AK88_05506"/>
<gene>
    <name evidence="2" type="ORF">AK88_05506</name>
</gene>
<dbReference type="EMBL" id="KQ001780">
    <property type="protein sequence ID" value="KJP84861.1"/>
    <property type="molecule type" value="Genomic_DNA"/>
</dbReference>
<evidence type="ECO:0000313" key="2">
    <source>
        <dbReference type="EMBL" id="KJP84861.1"/>
    </source>
</evidence>
<sequence>MQQSLWKDIEAQLQKFMKHLKAEDMDDMYSANCNHTPWQRLDYPTETTAAVPSMRDKVICTLMTRALYFANGWSTAPDMHTPDHSGGKTELKDFIRCGIVLMFMHILEESVCNSKSGISYAWHLMDKMGPEWMGAKNLIHRKQCTHNLEVHLQVGEWSMQHAVKKWLQRNADIQNTLKGNSLGQNCGIAVPTTKGSKQDAKAQDEADTLQKIKNVGGNLQKALRTVFKTIKKEVKEARISEEGSSEAESPEPESDDDDDEQEDANGKKSKATE</sequence>
<dbReference type="RefSeq" id="XP_012338531.1">
    <property type="nucleotide sequence ID" value="XM_012483108.1"/>
</dbReference>
<feature type="compositionally biased region" description="Acidic residues" evidence="1">
    <location>
        <begin position="243"/>
        <end position="263"/>
    </location>
</feature>
<accession>A0A0D9QGK9</accession>
<reference evidence="2 3" key="1">
    <citation type="submission" date="2014-03" db="EMBL/GenBank/DDBJ databases">
        <title>The Genome Sequence of Plasmodium fragile nilgiri.</title>
        <authorList>
            <consortium name="The Broad Institute Genomics Platform"/>
            <consortium name="The Broad Institute Genome Sequencing Center for Infectious Disease"/>
            <person name="Neafsey D."/>
            <person name="Duraisingh M."/>
            <person name="Young S.K."/>
            <person name="Zeng Q."/>
            <person name="Gargeya S."/>
            <person name="Abouelleil A."/>
            <person name="Alvarado L."/>
            <person name="Chapman S.B."/>
            <person name="Gainer-Dewar J."/>
            <person name="Goldberg J."/>
            <person name="Griggs A."/>
            <person name="Gujja S."/>
            <person name="Hansen M."/>
            <person name="Howarth C."/>
            <person name="Imamovic A."/>
            <person name="Larimer J."/>
            <person name="Pearson M."/>
            <person name="Poon T.W."/>
            <person name="Priest M."/>
            <person name="Roberts A."/>
            <person name="Saif S."/>
            <person name="Shea T."/>
            <person name="Sykes S."/>
            <person name="Wortman J."/>
            <person name="Nusbaum C."/>
            <person name="Birren B."/>
        </authorList>
    </citation>
    <scope>NUCLEOTIDE SEQUENCE [LARGE SCALE GENOMIC DNA]</scope>
    <source>
        <strain evidence="3">nilgiri</strain>
    </source>
</reference>